<comment type="function">
    <text evidence="2">Catalyzes the epimerization of the C3' and C5'positions of dTDP-6-deoxy-D-xylo-4-hexulose, forming dTDP-6-deoxy-L-lyxo-4-hexulose.</text>
</comment>
<evidence type="ECO:0000313" key="9">
    <source>
        <dbReference type="Proteomes" id="UP000094023"/>
    </source>
</evidence>
<dbReference type="PANTHER" id="PTHR21047">
    <property type="entry name" value="DTDP-6-DEOXY-D-GLUCOSE-3,5 EPIMERASE"/>
    <property type="match status" value="1"/>
</dbReference>
<dbReference type="EMBL" id="LXEN01000094">
    <property type="protein sequence ID" value="OAT27107.1"/>
    <property type="molecule type" value="Genomic_DNA"/>
</dbReference>
<evidence type="ECO:0000256" key="5">
    <source>
        <dbReference type="ARBA" id="ARBA00029758"/>
    </source>
</evidence>
<organism evidence="8 9">
    <name type="scientific">Proteus myxofaciens ATCC 19692</name>
    <dbReference type="NCBI Taxonomy" id="1354337"/>
    <lineage>
        <taxon>Bacteria</taxon>
        <taxon>Pseudomonadati</taxon>
        <taxon>Pseudomonadota</taxon>
        <taxon>Gammaproteobacteria</taxon>
        <taxon>Enterobacterales</taxon>
        <taxon>Morganellaceae</taxon>
        <taxon>Proteus</taxon>
    </lineage>
</organism>
<evidence type="ECO:0000313" key="8">
    <source>
        <dbReference type="EMBL" id="OAT27107.1"/>
    </source>
</evidence>
<name>A0A198FQ50_9GAMM</name>
<evidence type="ECO:0000256" key="6">
    <source>
        <dbReference type="ARBA" id="ARBA00031424"/>
    </source>
</evidence>
<dbReference type="Proteomes" id="UP000094023">
    <property type="component" value="Unassembled WGS sequence"/>
</dbReference>
<gene>
    <name evidence="8" type="ORF">M983_1923</name>
</gene>
<dbReference type="GO" id="GO:0000271">
    <property type="term" value="P:polysaccharide biosynthetic process"/>
    <property type="evidence" value="ECO:0007669"/>
    <property type="project" value="TreeGrafter"/>
</dbReference>
<dbReference type="InterPro" id="IPR000888">
    <property type="entry name" value="RmlC-like"/>
</dbReference>
<dbReference type="GO" id="GO:0005829">
    <property type="term" value="C:cytosol"/>
    <property type="evidence" value="ECO:0007669"/>
    <property type="project" value="TreeGrafter"/>
</dbReference>
<dbReference type="InterPro" id="IPR014710">
    <property type="entry name" value="RmlC-like_jellyroll"/>
</dbReference>
<dbReference type="OrthoDB" id="7021218at2"/>
<protein>
    <recommendedName>
        <fullName evidence="4">dTDP-4-dehydrorhamnose 3,5-epimerase</fullName>
        <ecNumber evidence="3">5.1.3.13</ecNumber>
    </recommendedName>
    <alternativeName>
        <fullName evidence="6">Thymidine diphospho-4-keto-rhamnose 3,5-epimerase</fullName>
    </alternativeName>
    <alternativeName>
        <fullName evidence="5">dTDP-4-keto-6-deoxyglucose 3,5-epimerase</fullName>
    </alternativeName>
    <alternativeName>
        <fullName evidence="7">dTDP-6-deoxy-D-xylo-4-hexulose 3,5-epimerase</fullName>
    </alternativeName>
</protein>
<accession>A0A198FQ50</accession>
<dbReference type="RefSeq" id="WP_066749859.1">
    <property type="nucleotide sequence ID" value="NZ_LXEN01000094.1"/>
</dbReference>
<reference evidence="8 9" key="1">
    <citation type="submission" date="2016-04" db="EMBL/GenBank/DDBJ databases">
        <title>ATOL: Assembling a taxonomically balanced genome-scale reconstruction of the evolutionary history of the Enterobacteriaceae.</title>
        <authorList>
            <person name="Plunkett G.III."/>
            <person name="Neeno-Eckwall E.C."/>
            <person name="Glasner J.D."/>
            <person name="Perna N.T."/>
        </authorList>
    </citation>
    <scope>NUCLEOTIDE SEQUENCE [LARGE SCALE GENOMIC DNA]</scope>
    <source>
        <strain evidence="8 9">ATCC 19692</strain>
    </source>
</reference>
<evidence type="ECO:0000256" key="3">
    <source>
        <dbReference type="ARBA" id="ARBA00012098"/>
    </source>
</evidence>
<sequence>MDMDIIELNKDINIDGLHWIYRWRINNGKKGAYVIPFTTTYPINIIYYGEDQFKYGQYGIHLGQQDTLTFLGDENHKILAKFIDCRKGSPTFKSMLTFYITPSSAKTLIIPPGVAHTFHHLENIFTLNSYTLFLPSIDKLAQETLAWSPDNDVINIPEHIDIDEIEGVEPMTEEASDFVYHRIAEIQHENIKKHLFVHAETRKMVLDDGKEINIKIREKIGETAVMPLPQSAILGVEFRELPSLKTGKLSGIVPLTKQSPMYLVEHGNENYDFDSYGIHLGQEDHLTFLGHSSSLITLKLVDMREGSETVFLEDEITFSPAANVELVIPCGVAHALFNLKNITTVNRPVIYLDDNKEYIPGHDVIDWPINNRNYQSFKVNTREADLAYYQHLALKQQEMIKEAPTHNTPKSIIIFDENNNPIKVLIKEKV</sequence>
<evidence type="ECO:0000256" key="2">
    <source>
        <dbReference type="ARBA" id="ARBA00001997"/>
    </source>
</evidence>
<proteinExistence type="predicted"/>
<dbReference type="InterPro" id="IPR011051">
    <property type="entry name" value="RmlC_Cupin_sf"/>
</dbReference>
<dbReference type="SUPFAM" id="SSF51182">
    <property type="entry name" value="RmlC-like cupins"/>
    <property type="match status" value="2"/>
</dbReference>
<keyword evidence="8" id="KW-0413">Isomerase</keyword>
<dbReference type="Gene3D" id="2.60.120.10">
    <property type="entry name" value="Jelly Rolls"/>
    <property type="match status" value="2"/>
</dbReference>
<evidence type="ECO:0000256" key="4">
    <source>
        <dbReference type="ARBA" id="ARBA00019595"/>
    </source>
</evidence>
<dbReference type="EC" id="5.1.3.13" evidence="3"/>
<dbReference type="GO" id="GO:0008830">
    <property type="term" value="F:dTDP-4-dehydrorhamnose 3,5-epimerase activity"/>
    <property type="evidence" value="ECO:0007669"/>
    <property type="project" value="UniProtKB-EC"/>
</dbReference>
<comment type="caution">
    <text evidence="8">The sequence shown here is derived from an EMBL/GenBank/DDBJ whole genome shotgun (WGS) entry which is preliminary data.</text>
</comment>
<dbReference type="PATRIC" id="fig|1354337.4.peg.1967"/>
<comment type="catalytic activity">
    <reaction evidence="1">
        <text>dTDP-4-dehydro-6-deoxy-alpha-D-glucose = dTDP-4-dehydro-beta-L-rhamnose</text>
        <dbReference type="Rhea" id="RHEA:16969"/>
        <dbReference type="ChEBI" id="CHEBI:57649"/>
        <dbReference type="ChEBI" id="CHEBI:62830"/>
        <dbReference type="EC" id="5.1.3.13"/>
    </reaction>
</comment>
<dbReference type="STRING" id="1354337.M983_1923"/>
<evidence type="ECO:0000256" key="7">
    <source>
        <dbReference type="ARBA" id="ARBA00033311"/>
    </source>
</evidence>
<dbReference type="Pfam" id="PF00908">
    <property type="entry name" value="dTDP_sugar_isom"/>
    <property type="match status" value="1"/>
</dbReference>
<evidence type="ECO:0000256" key="1">
    <source>
        <dbReference type="ARBA" id="ARBA00001298"/>
    </source>
</evidence>
<dbReference type="PANTHER" id="PTHR21047:SF2">
    <property type="entry name" value="THYMIDINE DIPHOSPHO-4-KETO-RHAMNOSE 3,5-EPIMERASE"/>
    <property type="match status" value="1"/>
</dbReference>
<dbReference type="AlphaFoldDB" id="A0A198FQ50"/>
<keyword evidence="9" id="KW-1185">Reference proteome</keyword>